<feature type="region of interest" description="Disordered" evidence="1">
    <location>
        <begin position="27"/>
        <end position="63"/>
    </location>
</feature>
<dbReference type="AlphaFoldDB" id="A0AA38M8C3"/>
<keyword evidence="3" id="KW-1185">Reference proteome</keyword>
<reference evidence="2" key="1">
    <citation type="journal article" date="2023" name="G3 (Bethesda)">
        <title>Whole genome assemblies of Zophobas morio and Tenebrio molitor.</title>
        <authorList>
            <person name="Kaur S."/>
            <person name="Stinson S.A."/>
            <person name="diCenzo G.C."/>
        </authorList>
    </citation>
    <scope>NUCLEOTIDE SEQUENCE</scope>
    <source>
        <strain evidence="2">QUZm001</strain>
    </source>
</reference>
<dbReference type="EMBL" id="JALNTZ010000007">
    <property type="protein sequence ID" value="KAJ3647211.1"/>
    <property type="molecule type" value="Genomic_DNA"/>
</dbReference>
<gene>
    <name evidence="2" type="ORF">Zmor_024741</name>
</gene>
<accession>A0AA38M8C3</accession>
<comment type="caution">
    <text evidence="2">The sequence shown here is derived from an EMBL/GenBank/DDBJ whole genome shotgun (WGS) entry which is preliminary data.</text>
</comment>
<dbReference type="Proteomes" id="UP001168821">
    <property type="component" value="Unassembled WGS sequence"/>
</dbReference>
<evidence type="ECO:0000313" key="2">
    <source>
        <dbReference type="EMBL" id="KAJ3647211.1"/>
    </source>
</evidence>
<evidence type="ECO:0000256" key="1">
    <source>
        <dbReference type="SAM" id="MobiDB-lite"/>
    </source>
</evidence>
<proteinExistence type="predicted"/>
<name>A0AA38M8C3_9CUCU</name>
<organism evidence="2 3">
    <name type="scientific">Zophobas morio</name>
    <dbReference type="NCBI Taxonomy" id="2755281"/>
    <lineage>
        <taxon>Eukaryota</taxon>
        <taxon>Metazoa</taxon>
        <taxon>Ecdysozoa</taxon>
        <taxon>Arthropoda</taxon>
        <taxon>Hexapoda</taxon>
        <taxon>Insecta</taxon>
        <taxon>Pterygota</taxon>
        <taxon>Neoptera</taxon>
        <taxon>Endopterygota</taxon>
        <taxon>Coleoptera</taxon>
        <taxon>Polyphaga</taxon>
        <taxon>Cucujiformia</taxon>
        <taxon>Tenebrionidae</taxon>
        <taxon>Zophobas</taxon>
    </lineage>
</organism>
<evidence type="ECO:0000313" key="3">
    <source>
        <dbReference type="Proteomes" id="UP001168821"/>
    </source>
</evidence>
<protein>
    <submittedName>
        <fullName evidence="2">Uncharacterized protein</fullName>
    </submittedName>
</protein>
<sequence>MQRDTRAFLPANLLCKSGRLKITTQHRNMMHGRSAYRGSTPNEAPRMDSGRCGGDKIAPGARKNDFDVSGGRVMTWARFGVMNGNERQRENNGFFLCGFGFGESESK</sequence>